<reference evidence="3 4" key="1">
    <citation type="journal article" date="2023" name="Nat. Commun.">
        <title>Origin of minicircular mitochondrial genomes in red algae.</title>
        <authorList>
            <person name="Lee Y."/>
            <person name="Cho C.H."/>
            <person name="Lee Y.M."/>
            <person name="Park S.I."/>
            <person name="Yang J.H."/>
            <person name="West J.A."/>
            <person name="Bhattacharya D."/>
            <person name="Yoon H.S."/>
        </authorList>
    </citation>
    <scope>NUCLEOTIDE SEQUENCE [LARGE SCALE GENOMIC DNA]</scope>
    <source>
        <strain evidence="3 4">CCMP1338</strain>
        <tissue evidence="3">Whole cell</tissue>
    </source>
</reference>
<dbReference type="SUPFAM" id="SSF56112">
    <property type="entry name" value="Protein kinase-like (PK-like)"/>
    <property type="match status" value="1"/>
</dbReference>
<sequence length="789" mass="89068">MMAETTGLGVKTERWREKGPMDGMEVCLFVPSHGGWRSNGRKPIRRRRVFMVQTNKRTSLPVKLAGPKKVEMTKLPTLQEERVRFERLGKRVSRDGSYIEQAYDLDSKLGMEWFGEVIRKSLNDTFRGGMREFLVYEPERIEKYYDQNPLVVVQRISKIVRPFSIWAVEFLLAKRFNAQPDGQIVAEKAEVLASHLRKALIAMGPTFVKIGQGLSQRPDLIGPIFADQLKKLQDSVAIFPSDIAFDIMLAEYDRPLDDIFDFITKEPIAAASLGQVYKAHLVGAPENEFVAVKVQRPKIGAEASVDLYLTRKLARILKKVFKLRTNLVGVNDEFGVRLFEETNYVQEARNCDRFRSLYSDIDGIFIPKTCPQWTTRYVLCMEWVEGTKAPWGEDALRLIDVGIQCTLRQLLDGGYFHADPHPGNLMRTVDGRLAYIDFGMMSEVQPQKRYDLISSVMHLINQDYKGLTVDLVNLEFLPLDADVDAIAPLLKGAFTKANEGNPDGESMSSLSFNELARQMAGVAYKSPIRLPPYYSLIIRSLTILEGIALTVNKDFKIVDESFPYVSKRILMDTDPEMRRRLREALVDPTTQRIRWHRLKTIIKEGQSRNESLSSLAKGGNRQSPDESSIVEKIAQYVLSADGEFLRDAVVEDLVDAVDSAQLALQDSASNISRGLIPKPIDEPDRQLLAQVQKLLTMLARETRVNGRHGAIRRLQTAVTSGSMNGQANATDSAQVRLSAEAQRILTLVVGRLLERNSTRAMKSFLLTVEGIIDLQVARAKDRNNKQNKS</sequence>
<accession>A0AAV8UNM5</accession>
<evidence type="ECO:0000256" key="1">
    <source>
        <dbReference type="ARBA" id="ARBA00009670"/>
    </source>
</evidence>
<dbReference type="AlphaFoldDB" id="A0AAV8UNM5"/>
<gene>
    <name evidence="3" type="ORF">NDN08_000671</name>
</gene>
<keyword evidence="4" id="KW-1185">Reference proteome</keyword>
<dbReference type="EMBL" id="JAMWBK010000006">
    <property type="protein sequence ID" value="KAJ8904144.1"/>
    <property type="molecule type" value="Genomic_DNA"/>
</dbReference>
<dbReference type="PROSITE" id="PS50011">
    <property type="entry name" value="PROTEIN_KINASE_DOM"/>
    <property type="match status" value="1"/>
</dbReference>
<dbReference type="Proteomes" id="UP001157974">
    <property type="component" value="Unassembled WGS sequence"/>
</dbReference>
<dbReference type="SMART" id="SM00220">
    <property type="entry name" value="S_TKc"/>
    <property type="match status" value="1"/>
</dbReference>
<comment type="similarity">
    <text evidence="1">Belongs to the protein kinase superfamily. ADCK protein kinase family.</text>
</comment>
<dbReference type="CDD" id="cd05121">
    <property type="entry name" value="ABC1_ADCK3-like"/>
    <property type="match status" value="1"/>
</dbReference>
<comment type="caution">
    <text evidence="3">The sequence shown here is derived from an EMBL/GenBank/DDBJ whole genome shotgun (WGS) entry which is preliminary data.</text>
</comment>
<proteinExistence type="inferred from homology"/>
<protein>
    <recommendedName>
        <fullName evidence="2">Protein kinase domain-containing protein</fullName>
    </recommendedName>
</protein>
<dbReference type="PANTHER" id="PTHR10566:SF128">
    <property type="entry name" value="UBIB DOMAIN CONTAINING KINASE"/>
    <property type="match status" value="1"/>
</dbReference>
<dbReference type="GO" id="GO:0004672">
    <property type="term" value="F:protein kinase activity"/>
    <property type="evidence" value="ECO:0007669"/>
    <property type="project" value="InterPro"/>
</dbReference>
<evidence type="ECO:0000313" key="4">
    <source>
        <dbReference type="Proteomes" id="UP001157974"/>
    </source>
</evidence>
<dbReference type="InterPro" id="IPR000719">
    <property type="entry name" value="Prot_kinase_dom"/>
</dbReference>
<dbReference type="PANTHER" id="PTHR10566">
    <property type="entry name" value="CHAPERONE-ACTIVITY OF BC1 COMPLEX CABC1 -RELATED"/>
    <property type="match status" value="1"/>
</dbReference>
<evidence type="ECO:0000259" key="2">
    <source>
        <dbReference type="PROSITE" id="PS50011"/>
    </source>
</evidence>
<organism evidence="3 4">
    <name type="scientific">Rhodosorus marinus</name>
    <dbReference type="NCBI Taxonomy" id="101924"/>
    <lineage>
        <taxon>Eukaryota</taxon>
        <taxon>Rhodophyta</taxon>
        <taxon>Stylonematophyceae</taxon>
        <taxon>Stylonematales</taxon>
        <taxon>Stylonemataceae</taxon>
        <taxon>Rhodosorus</taxon>
    </lineage>
</organism>
<dbReference type="InterPro" id="IPR004147">
    <property type="entry name" value="ABC1_dom"/>
</dbReference>
<dbReference type="Pfam" id="PF03109">
    <property type="entry name" value="ABC1"/>
    <property type="match status" value="1"/>
</dbReference>
<dbReference type="GO" id="GO:0005524">
    <property type="term" value="F:ATP binding"/>
    <property type="evidence" value="ECO:0007669"/>
    <property type="project" value="InterPro"/>
</dbReference>
<evidence type="ECO:0000313" key="3">
    <source>
        <dbReference type="EMBL" id="KAJ8904144.1"/>
    </source>
</evidence>
<dbReference type="InterPro" id="IPR050154">
    <property type="entry name" value="UbiB_kinase"/>
</dbReference>
<dbReference type="InterPro" id="IPR011009">
    <property type="entry name" value="Kinase-like_dom_sf"/>
</dbReference>
<name>A0AAV8UNM5_9RHOD</name>
<feature type="domain" description="Protein kinase" evidence="2">
    <location>
        <begin position="262"/>
        <end position="590"/>
    </location>
</feature>